<reference evidence="2" key="2">
    <citation type="submission" date="2023-01" db="EMBL/GenBank/DDBJ databases">
        <title>Draft genome sequence of Devosia yakushimensis strain NBRC 103855.</title>
        <authorList>
            <person name="Sun Q."/>
            <person name="Mori K."/>
        </authorList>
    </citation>
    <scope>NUCLEOTIDE SEQUENCE</scope>
    <source>
        <strain evidence="2">NBRC 103855</strain>
    </source>
</reference>
<proteinExistence type="predicted"/>
<evidence type="ECO:0000313" key="2">
    <source>
        <dbReference type="EMBL" id="GLQ09579.1"/>
    </source>
</evidence>
<evidence type="ECO:0000256" key="1">
    <source>
        <dbReference type="SAM" id="Coils"/>
    </source>
</evidence>
<evidence type="ECO:0000313" key="3">
    <source>
        <dbReference type="Proteomes" id="UP001161406"/>
    </source>
</evidence>
<reference evidence="2" key="1">
    <citation type="journal article" date="2014" name="Int. J. Syst. Evol. Microbiol.">
        <title>Complete genome of a new Firmicutes species belonging to the dominant human colonic microbiota ('Ruminococcus bicirculans') reveals two chromosomes and a selective capacity to utilize plant glucans.</title>
        <authorList>
            <consortium name="NISC Comparative Sequencing Program"/>
            <person name="Wegmann U."/>
            <person name="Louis P."/>
            <person name="Goesmann A."/>
            <person name="Henrissat B."/>
            <person name="Duncan S.H."/>
            <person name="Flint H.J."/>
        </authorList>
    </citation>
    <scope>NUCLEOTIDE SEQUENCE</scope>
    <source>
        <strain evidence="2">NBRC 103855</strain>
    </source>
</reference>
<keyword evidence="3" id="KW-1185">Reference proteome</keyword>
<protein>
    <recommendedName>
        <fullName evidence="4">Septum formation initiator family protein</fullName>
    </recommendedName>
</protein>
<accession>A0ABQ5UEJ7</accession>
<gene>
    <name evidence="2" type="ORF">GCM10007913_15110</name>
</gene>
<dbReference type="Proteomes" id="UP001161406">
    <property type="component" value="Unassembled WGS sequence"/>
</dbReference>
<keyword evidence="1" id="KW-0175">Coiled coil</keyword>
<dbReference type="Pfam" id="PF04977">
    <property type="entry name" value="DivIC"/>
    <property type="match status" value="1"/>
</dbReference>
<comment type="caution">
    <text evidence="2">The sequence shown here is derived from an EMBL/GenBank/DDBJ whole genome shotgun (WGS) entry which is preliminary data.</text>
</comment>
<evidence type="ECO:0008006" key="4">
    <source>
        <dbReference type="Google" id="ProtNLM"/>
    </source>
</evidence>
<name>A0ABQ5UEJ7_9HYPH</name>
<feature type="coiled-coil region" evidence="1">
    <location>
        <begin position="41"/>
        <end position="68"/>
    </location>
</feature>
<dbReference type="EMBL" id="BSNG01000001">
    <property type="protein sequence ID" value="GLQ09579.1"/>
    <property type="molecule type" value="Genomic_DNA"/>
</dbReference>
<dbReference type="InterPro" id="IPR007060">
    <property type="entry name" value="FtsL/DivIC"/>
</dbReference>
<organism evidence="2 3">
    <name type="scientific">Devosia yakushimensis</name>
    <dbReference type="NCBI Taxonomy" id="470028"/>
    <lineage>
        <taxon>Bacteria</taxon>
        <taxon>Pseudomonadati</taxon>
        <taxon>Pseudomonadota</taxon>
        <taxon>Alphaproteobacteria</taxon>
        <taxon>Hyphomicrobiales</taxon>
        <taxon>Devosiaceae</taxon>
        <taxon>Devosia</taxon>
    </lineage>
</organism>
<sequence length="132" mass="14611">MPTRLKRPPFWRPLAMTVALLGFQGYLAYSAISGQFGIENREQILADIDVLKSRSAALQAEIDAFRHRSTLMDSRRLDPDIVTERARALLNMANADDIIVMVDPVSGKPLSGKFDELAKDQLNAIIAADSIL</sequence>